<evidence type="ECO:0000313" key="2">
    <source>
        <dbReference type="Proteomes" id="UP000036202"/>
    </source>
</evidence>
<dbReference type="Pfam" id="PF09965">
    <property type="entry name" value="DUF2199"/>
    <property type="match status" value="1"/>
</dbReference>
<dbReference type="AlphaFoldDB" id="A0A0H4KHI9"/>
<reference evidence="1 2" key="1">
    <citation type="journal article" date="2015" name="PLoS ONE">
        <title>Genome Sequence of Bacillus endophyticus and Analysis of Its Companion Mechanism in the Ketogulonigenium vulgare-Bacillus Strain Consortium.</title>
        <authorList>
            <person name="Jia N."/>
            <person name="Du J."/>
            <person name="Ding M.Z."/>
            <person name="Gao F."/>
            <person name="Yuan Y.J."/>
        </authorList>
    </citation>
    <scope>NUCLEOTIDE SEQUENCE [LARGE SCALE GENOMIC DNA]</scope>
    <source>
        <strain evidence="1 2">Hbe603</strain>
    </source>
</reference>
<protein>
    <recommendedName>
        <fullName evidence="3">DUF2199 domain-containing protein</fullName>
    </recommendedName>
</protein>
<sequence length="186" mass="22287">MRRRRSYRKSTKEQVNYKNFNCHHSIAELPMSYGSDAPCHYYNTLERARENRFELYPEICVMDQQHFFVRGCLEIPVLDSKETFIWDVWVSLSEENFGRTIHLWEREEREQEPPYFGWLSTFIPGYPDTVNLKTNVHTRSIGRRPFIELEPTDHPLAIEKREGISLERIAEIKEIITKYNEEDLEA</sequence>
<keyword evidence="2" id="KW-1185">Reference proteome</keyword>
<dbReference type="EMBL" id="CP011974">
    <property type="protein sequence ID" value="AKO93065.1"/>
    <property type="molecule type" value="Genomic_DNA"/>
</dbReference>
<dbReference type="OrthoDB" id="4404538at2"/>
<proteinExistence type="predicted"/>
<name>A0A0H4KHI9_9BACI</name>
<gene>
    <name evidence="1" type="ORF">BEH_13850</name>
</gene>
<dbReference type="PATRIC" id="fig|135735.6.peg.2929"/>
<dbReference type="InterPro" id="IPR018697">
    <property type="entry name" value="DUF2199"/>
</dbReference>
<dbReference type="KEGG" id="beo:BEH_13850"/>
<dbReference type="Proteomes" id="UP000036202">
    <property type="component" value="Chromosome"/>
</dbReference>
<reference evidence="2" key="2">
    <citation type="submission" date="2015-06" db="EMBL/GenBank/DDBJ databases">
        <title>Genome Sequence of Bacillus endophyticus and Analysis of its Companion Mechanism in the Ketogulonigenium vulgare-Bacillus strain Consortium.</title>
        <authorList>
            <person name="Jia N."/>
            <person name="Du J."/>
            <person name="Ding M.-Z."/>
            <person name="Gao F."/>
            <person name="Yuan Y.-J."/>
        </authorList>
    </citation>
    <scope>NUCLEOTIDE SEQUENCE [LARGE SCALE GENOMIC DNA]</scope>
    <source>
        <strain evidence="2">Hbe603</strain>
    </source>
</reference>
<organism evidence="1 2">
    <name type="scientific">Priestia filamentosa</name>
    <dbReference type="NCBI Taxonomy" id="1402861"/>
    <lineage>
        <taxon>Bacteria</taxon>
        <taxon>Bacillati</taxon>
        <taxon>Bacillota</taxon>
        <taxon>Bacilli</taxon>
        <taxon>Bacillales</taxon>
        <taxon>Bacillaceae</taxon>
        <taxon>Priestia</taxon>
    </lineage>
</organism>
<evidence type="ECO:0008006" key="3">
    <source>
        <dbReference type="Google" id="ProtNLM"/>
    </source>
</evidence>
<accession>A0A0H4KHI9</accession>
<evidence type="ECO:0000313" key="1">
    <source>
        <dbReference type="EMBL" id="AKO93065.1"/>
    </source>
</evidence>
<dbReference type="RefSeq" id="WP_040061369.1">
    <property type="nucleotide sequence ID" value="NZ_CP011974.1"/>
</dbReference>